<protein>
    <recommendedName>
        <fullName evidence="1">diguanylate cyclase</fullName>
        <ecNumber evidence="1">2.7.7.65</ecNumber>
    </recommendedName>
</protein>
<dbReference type="STRING" id="1860102.ACCAA_340054"/>
<gene>
    <name evidence="5" type="ORF">ACCAA_340054</name>
</gene>
<dbReference type="CDD" id="cd01949">
    <property type="entry name" value="GGDEF"/>
    <property type="match status" value="1"/>
</dbReference>
<keyword evidence="3" id="KW-0812">Transmembrane</keyword>
<dbReference type="EMBL" id="FLQX01000110">
    <property type="protein sequence ID" value="SBT06554.1"/>
    <property type="molecule type" value="Genomic_DNA"/>
</dbReference>
<accession>A0A1A8XN01</accession>
<dbReference type="InterPro" id="IPR029787">
    <property type="entry name" value="Nucleotide_cyclase"/>
</dbReference>
<name>A0A1A8XN01_9PROT</name>
<dbReference type="InterPro" id="IPR000160">
    <property type="entry name" value="GGDEF_dom"/>
</dbReference>
<dbReference type="Pfam" id="PF00990">
    <property type="entry name" value="GGDEF"/>
    <property type="match status" value="1"/>
</dbReference>
<organism evidence="5 6">
    <name type="scientific">Candidatus Accumulibacter aalborgensis</name>
    <dbReference type="NCBI Taxonomy" id="1860102"/>
    <lineage>
        <taxon>Bacteria</taxon>
        <taxon>Pseudomonadati</taxon>
        <taxon>Pseudomonadota</taxon>
        <taxon>Betaproteobacteria</taxon>
        <taxon>Candidatus Accumulibacter</taxon>
    </lineage>
</organism>
<feature type="transmembrane region" description="Helical" evidence="3">
    <location>
        <begin position="60"/>
        <end position="78"/>
    </location>
</feature>
<dbReference type="GO" id="GO:0052621">
    <property type="term" value="F:diguanylate cyclase activity"/>
    <property type="evidence" value="ECO:0007669"/>
    <property type="project" value="UniProtKB-EC"/>
</dbReference>
<keyword evidence="3" id="KW-0472">Membrane</keyword>
<dbReference type="InterPro" id="IPR043128">
    <property type="entry name" value="Rev_trsase/Diguanyl_cyclase"/>
</dbReference>
<evidence type="ECO:0000256" key="1">
    <source>
        <dbReference type="ARBA" id="ARBA00012528"/>
    </source>
</evidence>
<keyword evidence="6" id="KW-1185">Reference proteome</keyword>
<dbReference type="FunFam" id="3.30.70.270:FF:000001">
    <property type="entry name" value="Diguanylate cyclase domain protein"/>
    <property type="match status" value="1"/>
</dbReference>
<feature type="domain" description="GGDEF" evidence="4">
    <location>
        <begin position="151"/>
        <end position="281"/>
    </location>
</feature>
<sequence length="301" mass="32852">MLSAFKKFFDGRSPALVIALGLTLLASIGTLDHLTGFELSLSIFHLLPIVLVTWYTRSWIGYFFCGLAAMVGLLVDHASGHTYSSALTPYWNTGVRLGVFLMTSKLLIQLKASLKHEQVLASTDGLTGLLNARAFKDLSGHLLEVAERYQRPAVLGFIDIDDFKAVNDTSGHSEGDRVLKTVANALTGSVRTTDVVGRLGGDEFAILLPEADYADAQTMFRRVRDELARESADNGWPIGFSIGVAVFPRVPSSIDEAMKIADQLMYRVKTAGKNGIVYEEHAGCRENDEQAVPADGASRRR</sequence>
<dbReference type="PANTHER" id="PTHR45138:SF9">
    <property type="entry name" value="DIGUANYLATE CYCLASE DGCM-RELATED"/>
    <property type="match status" value="1"/>
</dbReference>
<evidence type="ECO:0000256" key="2">
    <source>
        <dbReference type="ARBA" id="ARBA00034247"/>
    </source>
</evidence>
<dbReference type="NCBIfam" id="TIGR00254">
    <property type="entry name" value="GGDEF"/>
    <property type="match status" value="1"/>
</dbReference>
<dbReference type="SMART" id="SM00267">
    <property type="entry name" value="GGDEF"/>
    <property type="match status" value="1"/>
</dbReference>
<dbReference type="PANTHER" id="PTHR45138">
    <property type="entry name" value="REGULATORY COMPONENTS OF SENSORY TRANSDUCTION SYSTEM"/>
    <property type="match status" value="1"/>
</dbReference>
<evidence type="ECO:0000256" key="3">
    <source>
        <dbReference type="SAM" id="Phobius"/>
    </source>
</evidence>
<evidence type="ECO:0000313" key="6">
    <source>
        <dbReference type="Proteomes" id="UP000199169"/>
    </source>
</evidence>
<proteinExistence type="predicted"/>
<dbReference type="Proteomes" id="UP000199169">
    <property type="component" value="Unassembled WGS sequence"/>
</dbReference>
<keyword evidence="3" id="KW-1133">Transmembrane helix</keyword>
<evidence type="ECO:0000313" key="5">
    <source>
        <dbReference type="EMBL" id="SBT06554.1"/>
    </source>
</evidence>
<reference evidence="5 6" key="1">
    <citation type="submission" date="2016-06" db="EMBL/GenBank/DDBJ databases">
        <authorList>
            <person name="Kjaerup R.B."/>
            <person name="Dalgaard T.S."/>
            <person name="Juul-Madsen H.R."/>
        </authorList>
    </citation>
    <scope>NUCLEOTIDE SEQUENCE [LARGE SCALE GENOMIC DNA]</scope>
    <source>
        <strain evidence="5">3</strain>
    </source>
</reference>
<dbReference type="AlphaFoldDB" id="A0A1A8XN01"/>
<dbReference type="EC" id="2.7.7.65" evidence="1"/>
<dbReference type="SUPFAM" id="SSF55073">
    <property type="entry name" value="Nucleotide cyclase"/>
    <property type="match status" value="1"/>
</dbReference>
<comment type="catalytic activity">
    <reaction evidence="2">
        <text>2 GTP = 3',3'-c-di-GMP + 2 diphosphate</text>
        <dbReference type="Rhea" id="RHEA:24898"/>
        <dbReference type="ChEBI" id="CHEBI:33019"/>
        <dbReference type="ChEBI" id="CHEBI:37565"/>
        <dbReference type="ChEBI" id="CHEBI:58805"/>
        <dbReference type="EC" id="2.7.7.65"/>
    </reaction>
</comment>
<dbReference type="Gene3D" id="3.30.70.270">
    <property type="match status" value="1"/>
</dbReference>
<dbReference type="RefSeq" id="WP_186407219.1">
    <property type="nucleotide sequence ID" value="NZ_FLQX01000110.1"/>
</dbReference>
<evidence type="ECO:0000259" key="4">
    <source>
        <dbReference type="PROSITE" id="PS50887"/>
    </source>
</evidence>
<dbReference type="InterPro" id="IPR050469">
    <property type="entry name" value="Diguanylate_Cyclase"/>
</dbReference>
<dbReference type="PROSITE" id="PS50887">
    <property type="entry name" value="GGDEF"/>
    <property type="match status" value="1"/>
</dbReference>